<evidence type="ECO:0000256" key="1">
    <source>
        <dbReference type="ARBA" id="ARBA00022729"/>
    </source>
</evidence>
<keyword evidence="1" id="KW-0732">Signal</keyword>
<dbReference type="Pfam" id="PF03548">
    <property type="entry name" value="LolA"/>
    <property type="match status" value="1"/>
</dbReference>
<feature type="region of interest" description="Disordered" evidence="2">
    <location>
        <begin position="1"/>
        <end position="44"/>
    </location>
</feature>
<sequence length="267" mass="30072">MGMSPETPPARLKNPSSDASTARIRGKTLQNSSNNNRQRPGTNSPCPWKRFCLAMVLSVVLFSFANAQADTQTPDLETVLTGIEHRYSGQDFTANFYQTSRLAAIEITETANGQAFFSHPGRMRWEYQEPERQEIITNGKTLWIYRTEENQVVKGDAAAFFKTGGGGAFLSDITLIRIDYTITLGKFDTDFVTLVLVPKRQNPEITTIDIRVSRTTFDVDRVETTNTYGDTTILEFKEITFHKLEKALFEFTVPEGTDLLFMNPNEG</sequence>
<name>C0QGP4_DESAH</name>
<accession>C0QGP4</accession>
<keyword evidence="4" id="KW-1185">Reference proteome</keyword>
<evidence type="ECO:0000313" key="3">
    <source>
        <dbReference type="EMBL" id="ACN13519.1"/>
    </source>
</evidence>
<dbReference type="InterPro" id="IPR004564">
    <property type="entry name" value="OM_lipoprot_carrier_LolA-like"/>
</dbReference>
<dbReference type="EMBL" id="CP001087">
    <property type="protein sequence ID" value="ACN13519.1"/>
    <property type="molecule type" value="Genomic_DNA"/>
</dbReference>
<evidence type="ECO:0000313" key="4">
    <source>
        <dbReference type="Proteomes" id="UP000000442"/>
    </source>
</evidence>
<dbReference type="AlphaFoldDB" id="C0QGP4"/>
<dbReference type="InterPro" id="IPR029046">
    <property type="entry name" value="LolA/LolB/LppX"/>
</dbReference>
<gene>
    <name evidence="3" type="ordered locus">HRM2_04010</name>
</gene>
<dbReference type="KEGG" id="dat:HRM2_04010"/>
<organism evidence="3 4">
    <name type="scientific">Desulforapulum autotrophicum (strain ATCC 43914 / DSM 3382 / VKM B-1955 / HRM2)</name>
    <name type="common">Desulfobacterium autotrophicum</name>
    <dbReference type="NCBI Taxonomy" id="177437"/>
    <lineage>
        <taxon>Bacteria</taxon>
        <taxon>Pseudomonadati</taxon>
        <taxon>Thermodesulfobacteriota</taxon>
        <taxon>Desulfobacteria</taxon>
        <taxon>Desulfobacterales</taxon>
        <taxon>Desulfobacteraceae</taxon>
        <taxon>Desulforapulum</taxon>
    </lineage>
</organism>
<keyword evidence="3" id="KW-0449">Lipoprotein</keyword>
<dbReference type="PANTHER" id="PTHR35869:SF1">
    <property type="entry name" value="OUTER-MEMBRANE LIPOPROTEIN CARRIER PROTEIN"/>
    <property type="match status" value="1"/>
</dbReference>
<reference evidence="3 4" key="1">
    <citation type="journal article" date="2009" name="Environ. Microbiol.">
        <title>Genome sequence of Desulfobacterium autotrophicum HRM2, a marine sulfate reducer oxidizing organic carbon completely to carbon dioxide.</title>
        <authorList>
            <person name="Strittmatter A.W."/>
            <person name="Liesegang H."/>
            <person name="Rabus R."/>
            <person name="Decker I."/>
            <person name="Amann J."/>
            <person name="Andres S."/>
            <person name="Henne A."/>
            <person name="Fricke W.F."/>
            <person name="Martinez-Arias R."/>
            <person name="Bartels D."/>
            <person name="Goesmann A."/>
            <person name="Krause L."/>
            <person name="Puehler A."/>
            <person name="Klenk H.P."/>
            <person name="Richter M."/>
            <person name="Schuler M."/>
            <person name="Gloeckner F.O."/>
            <person name="Meyerdierks A."/>
            <person name="Gottschalk G."/>
            <person name="Amann R."/>
        </authorList>
    </citation>
    <scope>NUCLEOTIDE SEQUENCE [LARGE SCALE GENOMIC DNA]</scope>
    <source>
        <strain evidence="4">ATCC 43914 / DSM 3382 / HRM2</strain>
    </source>
</reference>
<dbReference type="STRING" id="177437.HRM2_04010"/>
<evidence type="ECO:0000256" key="2">
    <source>
        <dbReference type="SAM" id="MobiDB-lite"/>
    </source>
</evidence>
<dbReference type="eggNOG" id="COG2834">
    <property type="taxonomic scope" value="Bacteria"/>
</dbReference>
<dbReference type="Proteomes" id="UP000000442">
    <property type="component" value="Chromosome"/>
</dbReference>
<dbReference type="HOGENOM" id="CLU_087560_2_0_7"/>
<dbReference type="CDD" id="cd16325">
    <property type="entry name" value="LolA"/>
    <property type="match status" value="1"/>
</dbReference>
<protein>
    <submittedName>
        <fullName evidence="3">Outer membrane lipoprotein carrier protein</fullName>
    </submittedName>
</protein>
<dbReference type="PANTHER" id="PTHR35869">
    <property type="entry name" value="OUTER-MEMBRANE LIPOPROTEIN CARRIER PROTEIN"/>
    <property type="match status" value="1"/>
</dbReference>
<dbReference type="Gene3D" id="2.50.20.10">
    <property type="entry name" value="Lipoprotein localisation LolA/LolB/LppX"/>
    <property type="match status" value="1"/>
</dbReference>
<dbReference type="SUPFAM" id="SSF89392">
    <property type="entry name" value="Prokaryotic lipoproteins and lipoprotein localization factors"/>
    <property type="match status" value="1"/>
</dbReference>
<proteinExistence type="predicted"/>
<feature type="compositionally biased region" description="Polar residues" evidence="2">
    <location>
        <begin position="28"/>
        <end position="44"/>
    </location>
</feature>